<gene>
    <name evidence="14" type="ORF">JTE90_022352</name>
</gene>
<comment type="subcellular location">
    <subcellularLocation>
        <location evidence="1">Membrane</location>
        <topology evidence="1">Multi-pass membrane protein</topology>
    </subcellularLocation>
</comment>
<dbReference type="Gene3D" id="1.10.287.770">
    <property type="entry name" value="YojJ-like"/>
    <property type="match status" value="1"/>
</dbReference>
<keyword evidence="9 13" id="KW-0472">Membrane</keyword>
<proteinExistence type="inferred from homology"/>
<evidence type="ECO:0000256" key="7">
    <source>
        <dbReference type="ARBA" id="ARBA00023053"/>
    </source>
</evidence>
<evidence type="ECO:0000313" key="14">
    <source>
        <dbReference type="EMBL" id="KAG8200751.1"/>
    </source>
</evidence>
<reference evidence="14 15" key="1">
    <citation type="journal article" date="2022" name="Nat. Ecol. Evol.">
        <title>A masculinizing supergene underlies an exaggerated male reproductive morph in a spider.</title>
        <authorList>
            <person name="Hendrickx F."/>
            <person name="De Corte Z."/>
            <person name="Sonet G."/>
            <person name="Van Belleghem S.M."/>
            <person name="Kostlbacher S."/>
            <person name="Vangestel C."/>
        </authorList>
    </citation>
    <scope>NUCLEOTIDE SEQUENCE [LARGE SCALE GENOMIC DNA]</scope>
    <source>
        <strain evidence="14">W744_W776</strain>
    </source>
</reference>
<comment type="similarity">
    <text evidence="2 12">Belongs to the amiloride-sensitive sodium channel (TC 1.A.6) family.</text>
</comment>
<dbReference type="GO" id="GO:0015280">
    <property type="term" value="F:ligand-gated sodium channel activity"/>
    <property type="evidence" value="ECO:0007669"/>
    <property type="project" value="TreeGrafter"/>
</dbReference>
<comment type="caution">
    <text evidence="14">The sequence shown here is derived from an EMBL/GenBank/DDBJ whole genome shotgun (WGS) entry which is preliminary data.</text>
</comment>
<keyword evidence="3 12" id="KW-0813">Transport</keyword>
<keyword evidence="6 13" id="KW-1133">Transmembrane helix</keyword>
<dbReference type="PANTHER" id="PTHR11690:SF248">
    <property type="entry name" value="PICKPOCKET 17, ISOFORM A"/>
    <property type="match status" value="1"/>
</dbReference>
<evidence type="ECO:0000256" key="3">
    <source>
        <dbReference type="ARBA" id="ARBA00022448"/>
    </source>
</evidence>
<evidence type="ECO:0000256" key="9">
    <source>
        <dbReference type="ARBA" id="ARBA00023136"/>
    </source>
</evidence>
<evidence type="ECO:0000256" key="5">
    <source>
        <dbReference type="ARBA" id="ARBA00022692"/>
    </source>
</evidence>
<sequence>MVIKKYLHGTKKVRVFTYKKPPRMKKKHICSIQLKMLKKFLTHTISAAGISHVMRTKSTCRRIFWIITLLTSTIMMMVMTYGVLQDVKLIYGVLQEYLKYPKAWQSTTVAVKSLEFPAVTICSRFLVPRMNAREAGLSYMEDMKRYLNKIPVRKVPTFVRKKCHVNPLCTWDRFSEHCVCQKDPCDTPLCYAPKGSPICMCSKRLCDWNSDGCRMIQDNDQHSCICRHDFDFSPFTRNTKYHNREFNETLLGNISEPVLNFVKKLKSGITSDLNDLDAHLVPEIKILDDFGISYDGLIISCNFDGVDCDTKKDFTTLYSPNYGKCYMFNYIGTHNGKDLPATKLVTRAGRDNGLQLYLQTRRINMLPLYSRQLGARVTIHDPRSLPFSRESGFDLRHRDLNSISIQEQEVHRLGPPFGRCKRDGYNETSYFQEKPYNQIDCERRCLNKYVYSKCNCYHRMFMSAVTVPNGIRACKDDELDCFKDVFEEINSNKVNCHCAAPCREKKYKVSISVGKINKNFFRFIKKIRTLKMVGNTLSTFQRESREDLIGVLVFYQSMSIRNITETSIYSGNFLISNIGGNLGLFLGLSLITFVEIAEFLFDVTRKTLFKRYS</sequence>
<feature type="transmembrane region" description="Helical" evidence="13">
    <location>
        <begin position="63"/>
        <end position="84"/>
    </location>
</feature>
<dbReference type="Pfam" id="PF00858">
    <property type="entry name" value="ASC"/>
    <property type="match status" value="1"/>
</dbReference>
<evidence type="ECO:0000256" key="1">
    <source>
        <dbReference type="ARBA" id="ARBA00004141"/>
    </source>
</evidence>
<keyword evidence="10 12" id="KW-0739">Sodium transport</keyword>
<dbReference type="PRINTS" id="PR01078">
    <property type="entry name" value="AMINACHANNEL"/>
</dbReference>
<keyword evidence="4 12" id="KW-0894">Sodium channel</keyword>
<name>A0AAV6VXE1_9ARAC</name>
<dbReference type="PANTHER" id="PTHR11690">
    <property type="entry name" value="AMILORIDE-SENSITIVE SODIUM CHANNEL-RELATED"/>
    <property type="match status" value="1"/>
</dbReference>
<dbReference type="Proteomes" id="UP000827092">
    <property type="component" value="Unassembled WGS sequence"/>
</dbReference>
<organism evidence="14 15">
    <name type="scientific">Oedothorax gibbosus</name>
    <dbReference type="NCBI Taxonomy" id="931172"/>
    <lineage>
        <taxon>Eukaryota</taxon>
        <taxon>Metazoa</taxon>
        <taxon>Ecdysozoa</taxon>
        <taxon>Arthropoda</taxon>
        <taxon>Chelicerata</taxon>
        <taxon>Arachnida</taxon>
        <taxon>Araneae</taxon>
        <taxon>Araneomorphae</taxon>
        <taxon>Entelegynae</taxon>
        <taxon>Araneoidea</taxon>
        <taxon>Linyphiidae</taxon>
        <taxon>Erigoninae</taxon>
        <taxon>Oedothorax</taxon>
    </lineage>
</organism>
<evidence type="ECO:0000256" key="11">
    <source>
        <dbReference type="ARBA" id="ARBA00023303"/>
    </source>
</evidence>
<evidence type="ECO:0000256" key="10">
    <source>
        <dbReference type="ARBA" id="ARBA00023201"/>
    </source>
</evidence>
<evidence type="ECO:0000256" key="2">
    <source>
        <dbReference type="ARBA" id="ARBA00007193"/>
    </source>
</evidence>
<evidence type="ECO:0000256" key="8">
    <source>
        <dbReference type="ARBA" id="ARBA00023065"/>
    </source>
</evidence>
<dbReference type="AlphaFoldDB" id="A0AAV6VXE1"/>
<evidence type="ECO:0000256" key="13">
    <source>
        <dbReference type="SAM" id="Phobius"/>
    </source>
</evidence>
<evidence type="ECO:0000256" key="4">
    <source>
        <dbReference type="ARBA" id="ARBA00022461"/>
    </source>
</evidence>
<keyword evidence="7" id="KW-0915">Sodium</keyword>
<keyword evidence="11 12" id="KW-0407">Ion channel</keyword>
<evidence type="ECO:0000256" key="6">
    <source>
        <dbReference type="ARBA" id="ARBA00022989"/>
    </source>
</evidence>
<dbReference type="EMBL" id="JAFNEN010000014">
    <property type="protein sequence ID" value="KAG8200751.1"/>
    <property type="molecule type" value="Genomic_DNA"/>
</dbReference>
<evidence type="ECO:0000313" key="15">
    <source>
        <dbReference type="Proteomes" id="UP000827092"/>
    </source>
</evidence>
<keyword evidence="15" id="KW-1185">Reference proteome</keyword>
<feature type="transmembrane region" description="Helical" evidence="13">
    <location>
        <begin position="582"/>
        <end position="601"/>
    </location>
</feature>
<dbReference type="Gene3D" id="2.60.470.10">
    <property type="entry name" value="Acid-sensing ion channels like domains"/>
    <property type="match status" value="1"/>
</dbReference>
<keyword evidence="8 12" id="KW-0406">Ion transport</keyword>
<protein>
    <submittedName>
        <fullName evidence="14">Uncharacterized protein</fullName>
    </submittedName>
</protein>
<accession>A0AAV6VXE1</accession>
<evidence type="ECO:0000256" key="12">
    <source>
        <dbReference type="RuleBase" id="RU000679"/>
    </source>
</evidence>
<keyword evidence="5 12" id="KW-0812">Transmembrane</keyword>
<dbReference type="GO" id="GO:0005886">
    <property type="term" value="C:plasma membrane"/>
    <property type="evidence" value="ECO:0007669"/>
    <property type="project" value="TreeGrafter"/>
</dbReference>
<dbReference type="InterPro" id="IPR001873">
    <property type="entry name" value="ENaC"/>
</dbReference>